<dbReference type="NCBIfam" id="NF033573">
    <property type="entry name" value="transpos_IS200"/>
    <property type="match status" value="1"/>
</dbReference>
<protein>
    <submittedName>
        <fullName evidence="2">IS200/IS605 family transposase</fullName>
    </submittedName>
</protein>
<reference evidence="2 3" key="1">
    <citation type="submission" date="2019-07" db="EMBL/GenBank/DDBJ databases">
        <title>Draft genome sequences of 15 bacterial species constituting the stable defined intestinal microbiota of the GM15 gnotobiotic mouse model.</title>
        <authorList>
            <person name="Elie C."/>
            <person name="Mathieu A."/>
            <person name="Saliou A."/>
            <person name="Darnaud M."/>
            <person name="Leulier F."/>
            <person name="Tamellini A."/>
        </authorList>
    </citation>
    <scope>NUCLEOTIDE SEQUENCE [LARGE SCALE GENOMIC DNA]</scope>
    <source>
        <strain evidence="3">ASF 502</strain>
    </source>
</reference>
<accession>A0A9X5H626</accession>
<dbReference type="InterPro" id="IPR036515">
    <property type="entry name" value="Transposase_17_sf"/>
</dbReference>
<organism evidence="2 3">
    <name type="scientific">Schaedlerella arabinosiphila</name>
    <dbReference type="NCBI Taxonomy" id="2044587"/>
    <lineage>
        <taxon>Bacteria</taxon>
        <taxon>Bacillati</taxon>
        <taxon>Bacillota</taxon>
        <taxon>Clostridia</taxon>
        <taxon>Lachnospirales</taxon>
        <taxon>Lachnospiraceae</taxon>
        <taxon>Schaedlerella</taxon>
    </lineage>
</organism>
<dbReference type="PANTHER" id="PTHR33360">
    <property type="entry name" value="TRANSPOSASE FOR INSERTION SEQUENCE ELEMENT IS200"/>
    <property type="match status" value="1"/>
</dbReference>
<feature type="domain" description="Transposase IS200-like" evidence="1">
    <location>
        <begin position="10"/>
        <end position="128"/>
    </location>
</feature>
<dbReference type="GO" id="GO:0003677">
    <property type="term" value="F:DNA binding"/>
    <property type="evidence" value="ECO:0007669"/>
    <property type="project" value="InterPro"/>
</dbReference>
<sequence>MYNQSLSHTRWKCQYHIVFIPKYRRKVMYGAVKKDLVEIIKTLCEYKHVKITAGAVAEDHVHLCVELPPKYAVSDFMGYVKGKSALQVFDRHPEFRARGDKEFWARGYYVETIGNIDEATVKRYIEKQKEESEKGND</sequence>
<gene>
    <name evidence="2" type="primary">tnpA</name>
    <name evidence="2" type="ORF">FMM80_02795</name>
</gene>
<name>A0A9X5H626_9FIRM</name>
<dbReference type="AlphaFoldDB" id="A0A9X5H626"/>
<dbReference type="SUPFAM" id="SSF143422">
    <property type="entry name" value="Transposase IS200-like"/>
    <property type="match status" value="1"/>
</dbReference>
<dbReference type="PANTHER" id="PTHR33360:SF2">
    <property type="entry name" value="TRANSPOSASE FOR INSERTION SEQUENCE ELEMENT IS200"/>
    <property type="match status" value="1"/>
</dbReference>
<evidence type="ECO:0000313" key="3">
    <source>
        <dbReference type="Proteomes" id="UP000474104"/>
    </source>
</evidence>
<dbReference type="EMBL" id="VIRB01000026">
    <property type="protein sequence ID" value="NDO67706.1"/>
    <property type="molecule type" value="Genomic_DNA"/>
</dbReference>
<dbReference type="Proteomes" id="UP000474104">
    <property type="component" value="Unassembled WGS sequence"/>
</dbReference>
<dbReference type="GO" id="GO:0006313">
    <property type="term" value="P:DNA transposition"/>
    <property type="evidence" value="ECO:0007669"/>
    <property type="project" value="InterPro"/>
</dbReference>
<evidence type="ECO:0000259" key="1">
    <source>
        <dbReference type="SMART" id="SM01321"/>
    </source>
</evidence>
<dbReference type="Pfam" id="PF01797">
    <property type="entry name" value="Y1_Tnp"/>
    <property type="match status" value="1"/>
</dbReference>
<evidence type="ECO:0000313" key="2">
    <source>
        <dbReference type="EMBL" id="NDO67706.1"/>
    </source>
</evidence>
<dbReference type="InterPro" id="IPR002686">
    <property type="entry name" value="Transposase_17"/>
</dbReference>
<comment type="caution">
    <text evidence="2">The sequence shown here is derived from an EMBL/GenBank/DDBJ whole genome shotgun (WGS) entry which is preliminary data.</text>
</comment>
<dbReference type="GO" id="GO:0004803">
    <property type="term" value="F:transposase activity"/>
    <property type="evidence" value="ECO:0007669"/>
    <property type="project" value="InterPro"/>
</dbReference>
<dbReference type="Gene3D" id="3.30.70.1290">
    <property type="entry name" value="Transposase IS200-like"/>
    <property type="match status" value="1"/>
</dbReference>
<dbReference type="OrthoDB" id="9798161at2"/>
<dbReference type="SMART" id="SM01321">
    <property type="entry name" value="Y1_Tnp"/>
    <property type="match status" value="1"/>
</dbReference>
<dbReference type="RefSeq" id="WP_004069262.1">
    <property type="nucleotide sequence ID" value="NZ_VIRB01000026.1"/>
</dbReference>
<proteinExistence type="predicted"/>